<feature type="region of interest" description="Disordered" evidence="5">
    <location>
        <begin position="122"/>
        <end position="166"/>
    </location>
</feature>
<feature type="compositionally biased region" description="Low complexity" evidence="5">
    <location>
        <begin position="254"/>
        <end position="270"/>
    </location>
</feature>
<evidence type="ECO:0000256" key="1">
    <source>
        <dbReference type="ARBA" id="ARBA00004167"/>
    </source>
</evidence>
<evidence type="ECO:0000256" key="7">
    <source>
        <dbReference type="SAM" id="SignalP"/>
    </source>
</evidence>
<dbReference type="InterPro" id="IPR051694">
    <property type="entry name" value="Immunoregulatory_rcpt-like"/>
</dbReference>
<feature type="signal peptide" evidence="7">
    <location>
        <begin position="1"/>
        <end position="21"/>
    </location>
</feature>
<keyword evidence="7" id="KW-0732">Signal</keyword>
<dbReference type="GO" id="GO:0016020">
    <property type="term" value="C:membrane"/>
    <property type="evidence" value="ECO:0007669"/>
    <property type="project" value="UniProtKB-SubCell"/>
</dbReference>
<gene>
    <name evidence="9" type="ORF">CYLTODRAFT_458196</name>
</gene>
<evidence type="ECO:0000256" key="6">
    <source>
        <dbReference type="SAM" id="Phobius"/>
    </source>
</evidence>
<feature type="region of interest" description="Disordered" evidence="5">
    <location>
        <begin position="226"/>
        <end position="291"/>
    </location>
</feature>
<dbReference type="Proteomes" id="UP000054007">
    <property type="component" value="Unassembled WGS sequence"/>
</dbReference>
<feature type="transmembrane region" description="Helical" evidence="6">
    <location>
        <begin position="169"/>
        <end position="193"/>
    </location>
</feature>
<dbReference type="EMBL" id="KN880702">
    <property type="protein sequence ID" value="KIY63355.1"/>
    <property type="molecule type" value="Genomic_DNA"/>
</dbReference>
<feature type="domain" description="Mid2" evidence="8">
    <location>
        <begin position="140"/>
        <end position="197"/>
    </location>
</feature>
<sequence>MLWLSLLLTLWIGLGVKKTQALKVEVPLPYPYSGGALHPVNLTYEANDPPEFSILKFRLDINQWSGDVWPVKDFTSSRTIEIEFYSAQRLLLAAFLDPQTSQTNASLANALATSHDFRIVDPPSSSTSTTSARSYTTTRRFTTSTAPTSTSSSDQAGSSSSSTSSNTPAVIGLAVGLGVAVLIIAALIGYILLARKERQPKQAYAPLSALREVPSTTPAAFPHARAIVTPFPPPTTGGTDSAPPDYQLTDTNMGTSGSSRSPRGTASASTNSQSVEMLPLRYGQEIRKPLP</sequence>
<protein>
    <recommendedName>
        <fullName evidence="8">Mid2 domain-containing protein</fullName>
    </recommendedName>
</protein>
<proteinExistence type="predicted"/>
<dbReference type="InterPro" id="IPR007567">
    <property type="entry name" value="Mid2_dom"/>
</dbReference>
<organism evidence="9 10">
    <name type="scientific">Cylindrobasidium torrendii FP15055 ss-10</name>
    <dbReference type="NCBI Taxonomy" id="1314674"/>
    <lineage>
        <taxon>Eukaryota</taxon>
        <taxon>Fungi</taxon>
        <taxon>Dikarya</taxon>
        <taxon>Basidiomycota</taxon>
        <taxon>Agaricomycotina</taxon>
        <taxon>Agaricomycetes</taxon>
        <taxon>Agaricomycetidae</taxon>
        <taxon>Agaricales</taxon>
        <taxon>Marasmiineae</taxon>
        <taxon>Physalacriaceae</taxon>
        <taxon>Cylindrobasidium</taxon>
    </lineage>
</organism>
<evidence type="ECO:0000313" key="9">
    <source>
        <dbReference type="EMBL" id="KIY63355.1"/>
    </source>
</evidence>
<dbReference type="PANTHER" id="PTHR15549">
    <property type="entry name" value="PAIRED IMMUNOGLOBULIN-LIKE TYPE 2 RECEPTOR"/>
    <property type="match status" value="1"/>
</dbReference>
<keyword evidence="2 6" id="KW-0812">Transmembrane</keyword>
<evidence type="ECO:0000256" key="4">
    <source>
        <dbReference type="ARBA" id="ARBA00023136"/>
    </source>
</evidence>
<feature type="chain" id="PRO_5002316557" description="Mid2 domain-containing protein" evidence="7">
    <location>
        <begin position="22"/>
        <end position="291"/>
    </location>
</feature>
<evidence type="ECO:0000313" key="10">
    <source>
        <dbReference type="Proteomes" id="UP000054007"/>
    </source>
</evidence>
<evidence type="ECO:0000256" key="3">
    <source>
        <dbReference type="ARBA" id="ARBA00022989"/>
    </source>
</evidence>
<reference evidence="9 10" key="1">
    <citation type="journal article" date="2015" name="Fungal Genet. Biol.">
        <title>Evolution of novel wood decay mechanisms in Agaricales revealed by the genome sequences of Fistulina hepatica and Cylindrobasidium torrendii.</title>
        <authorList>
            <person name="Floudas D."/>
            <person name="Held B.W."/>
            <person name="Riley R."/>
            <person name="Nagy L.G."/>
            <person name="Koehler G."/>
            <person name="Ransdell A.S."/>
            <person name="Younus H."/>
            <person name="Chow J."/>
            <person name="Chiniquy J."/>
            <person name="Lipzen A."/>
            <person name="Tritt A."/>
            <person name="Sun H."/>
            <person name="Haridas S."/>
            <person name="LaButti K."/>
            <person name="Ohm R.A."/>
            <person name="Kues U."/>
            <person name="Blanchette R.A."/>
            <person name="Grigoriev I.V."/>
            <person name="Minto R.E."/>
            <person name="Hibbett D.S."/>
        </authorList>
    </citation>
    <scope>NUCLEOTIDE SEQUENCE [LARGE SCALE GENOMIC DNA]</scope>
    <source>
        <strain evidence="9 10">FP15055 ss-10</strain>
    </source>
</reference>
<dbReference type="AlphaFoldDB" id="A0A0D7AZG0"/>
<evidence type="ECO:0000256" key="5">
    <source>
        <dbReference type="SAM" id="MobiDB-lite"/>
    </source>
</evidence>
<evidence type="ECO:0000256" key="2">
    <source>
        <dbReference type="ARBA" id="ARBA00022692"/>
    </source>
</evidence>
<evidence type="ECO:0000259" key="8">
    <source>
        <dbReference type="Pfam" id="PF04478"/>
    </source>
</evidence>
<name>A0A0D7AZG0_9AGAR</name>
<dbReference type="GO" id="GO:0071944">
    <property type="term" value="C:cell periphery"/>
    <property type="evidence" value="ECO:0007669"/>
    <property type="project" value="UniProtKB-ARBA"/>
</dbReference>
<dbReference type="Pfam" id="PF04478">
    <property type="entry name" value="Mid2"/>
    <property type="match status" value="1"/>
</dbReference>
<keyword evidence="10" id="KW-1185">Reference proteome</keyword>
<comment type="subcellular location">
    <subcellularLocation>
        <location evidence="1">Membrane</location>
        <topology evidence="1">Single-pass membrane protein</topology>
    </subcellularLocation>
</comment>
<keyword evidence="3 6" id="KW-1133">Transmembrane helix</keyword>
<keyword evidence="4 6" id="KW-0472">Membrane</keyword>
<dbReference type="PANTHER" id="PTHR15549:SF30">
    <property type="entry name" value="MID2 DOMAIN-CONTAINING PROTEIN"/>
    <property type="match status" value="1"/>
</dbReference>
<accession>A0A0D7AZG0</accession>